<reference evidence="2 3" key="1">
    <citation type="journal article" date="2017" name="BMC Genomics">
        <title>Genome sequencing of 39 Akkermansia muciniphila isolates reveals its population structure, genomic and functional diverisity, and global distribution in mammalian gut microbiotas.</title>
        <authorList>
            <person name="Guo X."/>
            <person name="Li S."/>
            <person name="Zhang J."/>
            <person name="Wu F."/>
            <person name="Li X."/>
            <person name="Wu D."/>
            <person name="Zhang M."/>
            <person name="Ou Z."/>
            <person name="Jie Z."/>
            <person name="Yan Q."/>
            <person name="Li P."/>
            <person name="Yi J."/>
            <person name="Peng Y."/>
        </authorList>
    </citation>
    <scope>NUCLEOTIDE SEQUENCE [LARGE SCALE GENOMIC DNA]</scope>
    <source>
        <strain evidence="2 3">GP24</strain>
    </source>
</reference>
<sequence>MTGDSIFKEQWTLLRKETEMDSAALQEKLEHFIFRQYGLMALMHYIKALSILELSHRFYLRFRGRSRSLAESILYWTVLAETNIHMTLQGVKDEPPFIKPHAGTETASQLDMLKDCYLLYLKDRQHPCWPPDSRRSRLIRDKWNGPELEEDYFPGLCRNNTDRHYANIMYILLGETLHSLVSLRQIRNHGKNMLTLSREQYSQTPIDAQRPPAASRHRECAPDGKP</sequence>
<protein>
    <submittedName>
        <fullName evidence="2">Uncharacterized protein</fullName>
    </submittedName>
</protein>
<name>A0A2N8HFA4_9BACT</name>
<evidence type="ECO:0000256" key="1">
    <source>
        <dbReference type="SAM" id="MobiDB-lite"/>
    </source>
</evidence>
<feature type="compositionally biased region" description="Basic and acidic residues" evidence="1">
    <location>
        <begin position="216"/>
        <end position="226"/>
    </location>
</feature>
<dbReference type="EMBL" id="PJKA01000006">
    <property type="protein sequence ID" value="PNC18964.1"/>
    <property type="molecule type" value="Genomic_DNA"/>
</dbReference>
<dbReference type="AlphaFoldDB" id="A0A2N8HFA4"/>
<feature type="compositionally biased region" description="Polar residues" evidence="1">
    <location>
        <begin position="196"/>
        <end position="206"/>
    </location>
</feature>
<accession>A0A2N8HFA4</accession>
<gene>
    <name evidence="2" type="ORF">CXU22_04015</name>
</gene>
<dbReference type="Proteomes" id="UP000236000">
    <property type="component" value="Unassembled WGS sequence"/>
</dbReference>
<evidence type="ECO:0000313" key="2">
    <source>
        <dbReference type="EMBL" id="PNC18964.1"/>
    </source>
</evidence>
<dbReference type="OrthoDB" id="197642at2"/>
<comment type="caution">
    <text evidence="2">The sequence shown here is derived from an EMBL/GenBank/DDBJ whole genome shotgun (WGS) entry which is preliminary data.</text>
</comment>
<feature type="region of interest" description="Disordered" evidence="1">
    <location>
        <begin position="196"/>
        <end position="226"/>
    </location>
</feature>
<evidence type="ECO:0000313" key="3">
    <source>
        <dbReference type="Proteomes" id="UP000236000"/>
    </source>
</evidence>
<proteinExistence type="predicted"/>
<organism evidence="2 3">
    <name type="scientific">Akkermansia muciniphila</name>
    <dbReference type="NCBI Taxonomy" id="239935"/>
    <lineage>
        <taxon>Bacteria</taxon>
        <taxon>Pseudomonadati</taxon>
        <taxon>Verrucomicrobiota</taxon>
        <taxon>Verrucomicrobiia</taxon>
        <taxon>Verrucomicrobiales</taxon>
        <taxon>Akkermansiaceae</taxon>
        <taxon>Akkermansia</taxon>
    </lineage>
</organism>
<dbReference type="RefSeq" id="WP_102712784.1">
    <property type="nucleotide sequence ID" value="NZ_PJKA01000006.1"/>
</dbReference>